<keyword evidence="2" id="KW-0479">Metal-binding</keyword>
<dbReference type="GO" id="GO:0046872">
    <property type="term" value="F:metal ion binding"/>
    <property type="evidence" value="ECO:0007669"/>
    <property type="project" value="UniProtKB-KW"/>
</dbReference>
<evidence type="ECO:0000259" key="6">
    <source>
        <dbReference type="Pfam" id="PF16188"/>
    </source>
</evidence>
<feature type="domain" description="Peptidase M24 C-terminal" evidence="6">
    <location>
        <begin position="523"/>
        <end position="582"/>
    </location>
</feature>
<evidence type="ECO:0000313" key="10">
    <source>
        <dbReference type="Proteomes" id="UP001197492"/>
    </source>
</evidence>
<dbReference type="GO" id="GO:0005737">
    <property type="term" value="C:cytoplasm"/>
    <property type="evidence" value="ECO:0007669"/>
    <property type="project" value="UniProtKB-ARBA"/>
</dbReference>
<accession>A0AAW4MSN8</accession>
<evidence type="ECO:0000256" key="3">
    <source>
        <dbReference type="ARBA" id="ARBA00022801"/>
    </source>
</evidence>
<dbReference type="GO" id="GO:0004177">
    <property type="term" value="F:aminopeptidase activity"/>
    <property type="evidence" value="ECO:0007669"/>
    <property type="project" value="UniProtKB-KW"/>
</dbReference>
<dbReference type="InterPro" id="IPR032416">
    <property type="entry name" value="Peptidase_M24_C"/>
</dbReference>
<dbReference type="AlphaFoldDB" id="A0AAW4MSN8"/>
<evidence type="ECO:0000313" key="9">
    <source>
        <dbReference type="Proteomes" id="UP001196408"/>
    </source>
</evidence>
<name>A0AAW4MSN8_9FIRM</name>
<proteinExistence type="inferred from homology"/>
<evidence type="ECO:0000256" key="1">
    <source>
        <dbReference type="ARBA" id="ARBA00008766"/>
    </source>
</evidence>
<feature type="domain" description="Creatinase N-terminal" evidence="5">
    <location>
        <begin position="2"/>
        <end position="132"/>
    </location>
</feature>
<evidence type="ECO:0000256" key="2">
    <source>
        <dbReference type="ARBA" id="ARBA00022723"/>
    </source>
</evidence>
<comment type="caution">
    <text evidence="7">The sequence shown here is derived from an EMBL/GenBank/DDBJ whole genome shotgun (WGS) entry which is preliminary data.</text>
</comment>
<keyword evidence="3" id="KW-0378">Hydrolase</keyword>
<sequence>MIKELQKRLKEQNIKFYYVPTDDDHQSEIVGEHDQFRKYLSGFTGSAGVLVVGQEQAWLWTDGRYFIQAEKELYPGIKLMKMGNADVPSVKDFLIDHLDDGDVLGFNGKVTTASFIIDLDEGRETDFELKDIDMTDVWTNRPERSHEPAYIYDVKYHGQSTAQKLEWIRGYMEENECNAHIITSLDDIAWTFNIRGKDIPHSPMVMAFSIITLDNAYLYLQDGTYDETMIEAYKNDGVEIRSYDDIYLDTKRLSGQVLVDLSAINYAIYSFIDCEIMDGSNPSQYFKSIKSDVEIENTKHAHLKDGVAMTKFMYWLKTSMPDDATECSITDKLLSFREAQELFTDISFNTITAYKENAALMHYHPSHEHDVHVKKEGMLLIDSGGQYLDGTTDITRTFILGEISETERKYFTYVLKAMLKMQEAVFLYGANGIWIDGLVRHELWKQHIDFQCGTGHGVGHFLNVHEGPNDIRPRLRDPRKPSAIQEAGMITTDEPGVYIEGQFGIRLENELLCVEDIKNEYGQWMKFEPLTLCPIDLDGLDVSLLTTDEREALNKYHEFVRESLKPYLTDEENEWLKTYTRGI</sequence>
<reference evidence="7 10" key="1">
    <citation type="submission" date="2021-06" db="EMBL/GenBank/DDBJ databases">
        <title>Collection of gut derived symbiotic bacterial strains cultured from healthy donors.</title>
        <authorList>
            <person name="Lin H."/>
            <person name="Littmann E."/>
            <person name="Pamer E.G."/>
        </authorList>
    </citation>
    <scope>NUCLEOTIDE SEQUENCE</scope>
    <source>
        <strain evidence="8 10">MSK.21.70</strain>
        <strain evidence="7">MSK.21.82</strain>
    </source>
</reference>
<dbReference type="InterPro" id="IPR050422">
    <property type="entry name" value="X-Pro_aminopeptidase_P"/>
</dbReference>
<protein>
    <submittedName>
        <fullName evidence="7">Aminopeptidase P family N-terminal domain-containing protein</fullName>
    </submittedName>
</protein>
<keyword evidence="7" id="KW-0031">Aminopeptidase</keyword>
<dbReference type="PANTHER" id="PTHR43763:SF6">
    <property type="entry name" value="XAA-PRO AMINOPEPTIDASE 1"/>
    <property type="match status" value="1"/>
</dbReference>
<dbReference type="PANTHER" id="PTHR43763">
    <property type="entry name" value="XAA-PRO AMINOPEPTIDASE 1"/>
    <property type="match status" value="1"/>
</dbReference>
<evidence type="ECO:0000259" key="5">
    <source>
        <dbReference type="Pfam" id="PF01321"/>
    </source>
</evidence>
<evidence type="ECO:0000313" key="7">
    <source>
        <dbReference type="EMBL" id="MBV3383345.1"/>
    </source>
</evidence>
<dbReference type="RefSeq" id="WP_217748056.1">
    <property type="nucleotide sequence ID" value="NZ_JAHOEB010000067.1"/>
</dbReference>
<dbReference type="FunFam" id="3.90.230.10:FF:000009">
    <property type="entry name" value="xaa-Pro aminopeptidase 2"/>
    <property type="match status" value="1"/>
</dbReference>
<dbReference type="EMBL" id="JAHOEL010000065">
    <property type="protein sequence ID" value="MBV3393350.1"/>
    <property type="molecule type" value="Genomic_DNA"/>
</dbReference>
<keyword evidence="7" id="KW-0645">Protease</keyword>
<evidence type="ECO:0000313" key="8">
    <source>
        <dbReference type="EMBL" id="MBV3393350.1"/>
    </source>
</evidence>
<evidence type="ECO:0000259" key="4">
    <source>
        <dbReference type="Pfam" id="PF00557"/>
    </source>
</evidence>
<dbReference type="Pfam" id="PF16188">
    <property type="entry name" value="Peptidase_M24_C"/>
    <property type="match status" value="1"/>
</dbReference>
<organism evidence="7 9">
    <name type="scientific">Catenibacterium mitsuokai</name>
    <dbReference type="NCBI Taxonomy" id="100886"/>
    <lineage>
        <taxon>Bacteria</taxon>
        <taxon>Bacillati</taxon>
        <taxon>Bacillota</taxon>
        <taxon>Erysipelotrichia</taxon>
        <taxon>Erysipelotrichales</taxon>
        <taxon>Coprobacillaceae</taxon>
        <taxon>Catenibacterium</taxon>
    </lineage>
</organism>
<dbReference type="Pfam" id="PF00557">
    <property type="entry name" value="Peptidase_M24"/>
    <property type="match status" value="1"/>
</dbReference>
<dbReference type="Proteomes" id="UP001196408">
    <property type="component" value="Unassembled WGS sequence"/>
</dbReference>
<gene>
    <name evidence="7" type="ORF">KSV97_08995</name>
    <name evidence="8" type="ORF">KSW06_08835</name>
</gene>
<keyword evidence="10" id="KW-1185">Reference proteome</keyword>
<dbReference type="EMBL" id="JAHOEF010000067">
    <property type="protein sequence ID" value="MBV3383345.1"/>
    <property type="molecule type" value="Genomic_DNA"/>
</dbReference>
<dbReference type="InterPro" id="IPR000587">
    <property type="entry name" value="Creatinase_N"/>
</dbReference>
<dbReference type="Pfam" id="PF16189">
    <property type="entry name" value="Creatinase_N_2"/>
    <property type="match status" value="1"/>
</dbReference>
<comment type="similarity">
    <text evidence="1">Belongs to the peptidase M24B family.</text>
</comment>
<feature type="domain" description="Peptidase M24" evidence="4">
    <location>
        <begin position="297"/>
        <end position="513"/>
    </location>
</feature>
<dbReference type="InterPro" id="IPR000994">
    <property type="entry name" value="Pept_M24"/>
</dbReference>
<dbReference type="Proteomes" id="UP001197492">
    <property type="component" value="Unassembled WGS sequence"/>
</dbReference>
<dbReference type="Pfam" id="PF01321">
    <property type="entry name" value="Creatinase_N"/>
    <property type="match status" value="1"/>
</dbReference>